<evidence type="ECO:0000256" key="1">
    <source>
        <dbReference type="SAM" id="MobiDB-lite"/>
    </source>
</evidence>
<keyword evidence="4" id="KW-1185">Reference proteome</keyword>
<dbReference type="Proteomes" id="UP000559027">
    <property type="component" value="Unassembled WGS sequence"/>
</dbReference>
<name>A0A8H5CP53_9AGAR</name>
<gene>
    <name evidence="3" type="ORF">D9756_011093</name>
</gene>
<evidence type="ECO:0000313" key="3">
    <source>
        <dbReference type="EMBL" id="KAF5344829.1"/>
    </source>
</evidence>
<dbReference type="OrthoDB" id="2874767at2759"/>
<keyword evidence="2" id="KW-1133">Transmembrane helix</keyword>
<accession>A0A8H5CP53</accession>
<keyword evidence="2" id="KW-0472">Membrane</keyword>
<sequence>MEKLEGVWKGYWDYGVAIPCPVVRPDAETGRPATALPYSAEIYRRILTACTFIIFICYTFLRLARNTVINYTGEAREYIQRIITAMGGKFAPMMTGRNAVVNAIQAGFWSWIQMFLTGVDFNWSFGERGVGETKEHEGSSDEKDVYVGMDVKMDGEEEDEVLKKGVEMIGKRLPVKSKSASGSPAKRSVVTTSSSPTKRGFADQTGEIKSVSPVDKRRIGSDDEDEERVEVDVPPQLPSDDDTEESKKHQKKSGRTPGKSVAMGVSSSEEGPVQLVTPTKKTRPKTKSTHVVLVPSKK</sequence>
<comment type="caution">
    <text evidence="3">The sequence shown here is derived from an EMBL/GenBank/DDBJ whole genome shotgun (WGS) entry which is preliminary data.</text>
</comment>
<feature type="region of interest" description="Disordered" evidence="1">
    <location>
        <begin position="175"/>
        <end position="298"/>
    </location>
</feature>
<dbReference type="AlphaFoldDB" id="A0A8H5CP53"/>
<keyword evidence="2" id="KW-0812">Transmembrane</keyword>
<evidence type="ECO:0000256" key="2">
    <source>
        <dbReference type="SAM" id="Phobius"/>
    </source>
</evidence>
<reference evidence="3 4" key="1">
    <citation type="journal article" date="2020" name="ISME J.">
        <title>Uncovering the hidden diversity of litter-decomposition mechanisms in mushroom-forming fungi.</title>
        <authorList>
            <person name="Floudas D."/>
            <person name="Bentzer J."/>
            <person name="Ahren D."/>
            <person name="Johansson T."/>
            <person name="Persson P."/>
            <person name="Tunlid A."/>
        </authorList>
    </citation>
    <scope>NUCLEOTIDE SEQUENCE [LARGE SCALE GENOMIC DNA]</scope>
    <source>
        <strain evidence="3 4">CBS 146.42</strain>
    </source>
</reference>
<dbReference type="EMBL" id="JAACJO010000056">
    <property type="protein sequence ID" value="KAF5344829.1"/>
    <property type="molecule type" value="Genomic_DNA"/>
</dbReference>
<proteinExistence type="predicted"/>
<evidence type="ECO:0000313" key="4">
    <source>
        <dbReference type="Proteomes" id="UP000559027"/>
    </source>
</evidence>
<organism evidence="3 4">
    <name type="scientific">Leucocoprinus leucothites</name>
    <dbReference type="NCBI Taxonomy" id="201217"/>
    <lineage>
        <taxon>Eukaryota</taxon>
        <taxon>Fungi</taxon>
        <taxon>Dikarya</taxon>
        <taxon>Basidiomycota</taxon>
        <taxon>Agaricomycotina</taxon>
        <taxon>Agaricomycetes</taxon>
        <taxon>Agaricomycetidae</taxon>
        <taxon>Agaricales</taxon>
        <taxon>Agaricineae</taxon>
        <taxon>Agaricaceae</taxon>
        <taxon>Leucocoprinus</taxon>
    </lineage>
</organism>
<protein>
    <submittedName>
        <fullName evidence="3">Uncharacterized protein</fullName>
    </submittedName>
</protein>
<feature type="transmembrane region" description="Helical" evidence="2">
    <location>
        <begin position="42"/>
        <end position="61"/>
    </location>
</feature>